<comment type="subcellular location">
    <subcellularLocation>
        <location evidence="1">Secreted</location>
    </subcellularLocation>
</comment>
<evidence type="ECO:0000313" key="8">
    <source>
        <dbReference type="Ensembl" id="ENSCSEP00000006529.1"/>
    </source>
</evidence>
<dbReference type="GO" id="GO:0005615">
    <property type="term" value="C:extracellular space"/>
    <property type="evidence" value="ECO:0007669"/>
    <property type="project" value="UniProtKB-KW"/>
</dbReference>
<keyword evidence="5" id="KW-0325">Glycoprotein</keyword>
<feature type="region of interest" description="Disordered" evidence="6">
    <location>
        <begin position="177"/>
        <end position="206"/>
    </location>
</feature>
<dbReference type="OrthoDB" id="8957647at2759"/>
<dbReference type="GO" id="GO:0006955">
    <property type="term" value="P:immune response"/>
    <property type="evidence" value="ECO:0007669"/>
    <property type="project" value="InterPro"/>
</dbReference>
<dbReference type="GeneID" id="103382524"/>
<dbReference type="OMA" id="HRYHEQE"/>
<dbReference type="InterPro" id="IPR009079">
    <property type="entry name" value="4_helix_cytokine-like_core"/>
</dbReference>
<dbReference type="PANTHER" id="PTHR11419">
    <property type="entry name" value="INTERFERON GAMMA"/>
    <property type="match status" value="1"/>
</dbReference>
<keyword evidence="9" id="KW-1185">Reference proteome</keyword>
<dbReference type="PANTHER" id="PTHR11419:SF0">
    <property type="entry name" value="INTERFERON GAMMA"/>
    <property type="match status" value="1"/>
</dbReference>
<feature type="chain" id="PRO_5044596941" evidence="7">
    <location>
        <begin position="23"/>
        <end position="206"/>
    </location>
</feature>
<keyword evidence="4" id="KW-0964">Secreted</keyword>
<evidence type="ECO:0000256" key="4">
    <source>
        <dbReference type="ARBA" id="ARBA00022525"/>
    </source>
</evidence>
<dbReference type="CTD" id="405790"/>
<dbReference type="Ensembl" id="ENSCSET00000006601.1">
    <property type="protein sequence ID" value="ENSCSEP00000006529.1"/>
    <property type="gene ID" value="ENSCSEG00000004231.1"/>
</dbReference>
<dbReference type="STRING" id="244447.ENSCSEP00000006532"/>
<dbReference type="GO" id="GO:0005125">
    <property type="term" value="F:cytokine activity"/>
    <property type="evidence" value="ECO:0007669"/>
    <property type="project" value="UniProtKB-KW"/>
</dbReference>
<keyword evidence="3" id="KW-0202">Cytokine</keyword>
<evidence type="ECO:0000256" key="7">
    <source>
        <dbReference type="SAM" id="SignalP"/>
    </source>
</evidence>
<dbReference type="GeneTree" id="ENSGT00390000007831"/>
<protein>
    <submittedName>
        <fullName evidence="8">Uncharacterized LOC103382524</fullName>
    </submittedName>
</protein>
<dbReference type="Ensembl" id="ENSCSET00000006604.1">
    <property type="protein sequence ID" value="ENSCSEP00000006532.1"/>
    <property type="gene ID" value="ENSCSEG00000004231.1"/>
</dbReference>
<keyword evidence="7" id="KW-0732">Signal</keyword>
<reference evidence="8 9" key="1">
    <citation type="journal article" date="2014" name="Nat. Genet.">
        <title>Whole-genome sequence of a flatfish provides insights into ZW sex chromosome evolution and adaptation to a benthic lifestyle.</title>
        <authorList>
            <person name="Chen S."/>
            <person name="Zhang G."/>
            <person name="Shao C."/>
            <person name="Huang Q."/>
            <person name="Liu G."/>
            <person name="Zhang P."/>
            <person name="Song W."/>
            <person name="An N."/>
            <person name="Chalopin D."/>
            <person name="Volff J.N."/>
            <person name="Hong Y."/>
            <person name="Li Q."/>
            <person name="Sha Z."/>
            <person name="Zhou H."/>
            <person name="Xie M."/>
            <person name="Yu Q."/>
            <person name="Liu Y."/>
            <person name="Xiang H."/>
            <person name="Wang N."/>
            <person name="Wu K."/>
            <person name="Yang C."/>
            <person name="Zhou Q."/>
            <person name="Liao X."/>
            <person name="Yang L."/>
            <person name="Hu Q."/>
            <person name="Zhang J."/>
            <person name="Meng L."/>
            <person name="Jin L."/>
            <person name="Tian Y."/>
            <person name="Lian J."/>
            <person name="Yang J."/>
            <person name="Miao G."/>
            <person name="Liu S."/>
            <person name="Liang Z."/>
            <person name="Yan F."/>
            <person name="Li Y."/>
            <person name="Sun B."/>
            <person name="Zhang H."/>
            <person name="Zhang J."/>
            <person name="Zhu Y."/>
            <person name="Du M."/>
            <person name="Zhao Y."/>
            <person name="Schartl M."/>
            <person name="Tang Q."/>
            <person name="Wang J."/>
        </authorList>
    </citation>
    <scope>NUCLEOTIDE SEQUENCE</scope>
</reference>
<proteinExistence type="inferred from homology"/>
<comment type="similarity">
    <text evidence="2">Belongs to the type II (or gamma) interferon family.</text>
</comment>
<dbReference type="InterPro" id="IPR002069">
    <property type="entry name" value="Interferon_gamma"/>
</dbReference>
<accession>A0A3P8UXI1</accession>
<dbReference type="SMR" id="A0A3P8UXI1"/>
<dbReference type="AlphaFoldDB" id="A0A3P8UXI1"/>
<dbReference type="Gene3D" id="1.20.1250.10">
    <property type="match status" value="1"/>
</dbReference>
<dbReference type="Proteomes" id="UP000265120">
    <property type="component" value="Chromosome 8"/>
</dbReference>
<evidence type="ECO:0000256" key="3">
    <source>
        <dbReference type="ARBA" id="ARBA00022514"/>
    </source>
</evidence>
<feature type="signal peptide" evidence="7">
    <location>
        <begin position="1"/>
        <end position="22"/>
    </location>
</feature>
<evidence type="ECO:0000256" key="1">
    <source>
        <dbReference type="ARBA" id="ARBA00004613"/>
    </source>
</evidence>
<organism evidence="8 9">
    <name type="scientific">Cynoglossus semilaevis</name>
    <name type="common">Tongue sole</name>
    <dbReference type="NCBI Taxonomy" id="244447"/>
    <lineage>
        <taxon>Eukaryota</taxon>
        <taxon>Metazoa</taxon>
        <taxon>Chordata</taxon>
        <taxon>Craniata</taxon>
        <taxon>Vertebrata</taxon>
        <taxon>Euteleostomi</taxon>
        <taxon>Actinopterygii</taxon>
        <taxon>Neopterygii</taxon>
        <taxon>Teleostei</taxon>
        <taxon>Neoteleostei</taxon>
        <taxon>Acanthomorphata</taxon>
        <taxon>Carangaria</taxon>
        <taxon>Pleuronectiformes</taxon>
        <taxon>Pleuronectoidei</taxon>
        <taxon>Cynoglossidae</taxon>
        <taxon>Cynoglossinae</taxon>
        <taxon>Cynoglossus</taxon>
    </lineage>
</organism>
<evidence type="ECO:0000256" key="5">
    <source>
        <dbReference type="ARBA" id="ARBA00023180"/>
    </source>
</evidence>
<reference evidence="8" key="2">
    <citation type="submission" date="2025-05" db="UniProtKB">
        <authorList>
            <consortium name="Ensembl"/>
        </authorList>
    </citation>
    <scope>IDENTIFICATION</scope>
</reference>
<evidence type="ECO:0000313" key="9">
    <source>
        <dbReference type="Proteomes" id="UP000265120"/>
    </source>
</evidence>
<sequence length="206" mass="23960">MVSSVRAVVCLSLWLTVCRVSASHIPVRMNKTIQNLLLHYKISAKEKFNGKPVFSRELLEGKMEEKHIFIGGVLETYEQLIDQMLQQLPEQVAPTSTETKASADASASASASADNVRTDLNFILTKIQRLRRDRYQEQTKLLQGLQNLKKINFKDFVVQSKALWELPWLYEEASSLPHQKEMQRKRRRRRRQTRRGRNPARNMTHN</sequence>
<name>A0A3P8UXI1_CYNSE</name>
<dbReference type="KEGG" id="csem:103382524"/>
<evidence type="ECO:0000256" key="2">
    <source>
        <dbReference type="ARBA" id="ARBA00007566"/>
    </source>
</evidence>
<feature type="compositionally biased region" description="Basic residues" evidence="6">
    <location>
        <begin position="183"/>
        <end position="198"/>
    </location>
</feature>
<evidence type="ECO:0000256" key="6">
    <source>
        <dbReference type="SAM" id="MobiDB-lite"/>
    </source>
</evidence>
<dbReference type="RefSeq" id="XP_008313568.1">
    <property type="nucleotide sequence ID" value="XM_008315346.2"/>
</dbReference>
<dbReference type="GO" id="GO:0005133">
    <property type="term" value="F:type II interferon receptor binding"/>
    <property type="evidence" value="ECO:0007669"/>
    <property type="project" value="InterPro"/>
</dbReference>
<dbReference type="SUPFAM" id="SSF47266">
    <property type="entry name" value="4-helical cytokines"/>
    <property type="match status" value="1"/>
</dbReference>